<sequence>MSATAPTTDEGPEPGKWVETKAKLENGYKYCAILACVAGFGAIFWFVILPEFCEANATAATGHYARSHPRHLGFLPPKLGPPFP</sequence>
<name>A0A2H3H9D1_FUSOX</name>
<reference evidence="2 3" key="1">
    <citation type="journal article" date="2016" name="Environ. Microbiol.">
        <title>Effector profiles distinguish formae speciales of Fusarium oxysporum.</title>
        <authorList>
            <person name="van Dam P."/>
            <person name="Fokkens L."/>
            <person name="Schmidt S.M."/>
            <person name="Linmans J.H."/>
            <person name="Kistler H.C."/>
            <person name="Ma L.J."/>
            <person name="Rep M."/>
        </authorList>
    </citation>
    <scope>NUCLEOTIDE SEQUENCE [LARGE SCALE GENOMIC DNA]</scope>
    <source>
        <strain evidence="2 3">Forc016</strain>
    </source>
</reference>
<proteinExistence type="predicted"/>
<reference evidence="2 3" key="2">
    <citation type="journal article" date="2017" name="Sci. Rep.">
        <title>A mobile pathogenicity chromosome in Fusarium oxysporum for infection of multiple cucurbit species.</title>
        <authorList>
            <person name="van Dam P."/>
            <person name="Fokkens L."/>
            <person name="Ayukawa Y."/>
            <person name="van der Gragt M."/>
            <person name="Ter Horst A."/>
            <person name="Brankovics B."/>
            <person name="Houterman P.M."/>
            <person name="Arie T."/>
            <person name="Rep M."/>
        </authorList>
    </citation>
    <scope>NUCLEOTIDE SEQUENCE [LARGE SCALE GENOMIC DNA]</scope>
    <source>
        <strain evidence="2 3">Forc016</strain>
    </source>
</reference>
<gene>
    <name evidence="2" type="ORF">AU210_009500</name>
</gene>
<keyword evidence="1" id="KW-1133">Transmembrane helix</keyword>
<keyword evidence="1" id="KW-0472">Membrane</keyword>
<evidence type="ECO:0000256" key="1">
    <source>
        <dbReference type="SAM" id="Phobius"/>
    </source>
</evidence>
<keyword evidence="1" id="KW-0812">Transmembrane</keyword>
<evidence type="ECO:0000313" key="3">
    <source>
        <dbReference type="Proteomes" id="UP000219602"/>
    </source>
</evidence>
<organism evidence="2 3">
    <name type="scientific">Fusarium oxysporum f. sp. radicis-cucumerinum</name>
    <dbReference type="NCBI Taxonomy" id="327505"/>
    <lineage>
        <taxon>Eukaryota</taxon>
        <taxon>Fungi</taxon>
        <taxon>Dikarya</taxon>
        <taxon>Ascomycota</taxon>
        <taxon>Pezizomycotina</taxon>
        <taxon>Sordariomycetes</taxon>
        <taxon>Hypocreomycetidae</taxon>
        <taxon>Hypocreales</taxon>
        <taxon>Nectriaceae</taxon>
        <taxon>Fusarium</taxon>
        <taxon>Fusarium oxysporum species complex</taxon>
    </lineage>
</organism>
<protein>
    <submittedName>
        <fullName evidence="2">Uncharacterized protein</fullName>
    </submittedName>
</protein>
<comment type="caution">
    <text evidence="2">The sequence shown here is derived from an EMBL/GenBank/DDBJ whole genome shotgun (WGS) entry which is preliminary data.</text>
</comment>
<dbReference type="Proteomes" id="UP000219602">
    <property type="component" value="Chromosome 8"/>
</dbReference>
<dbReference type="AlphaFoldDB" id="A0A2H3H9D1"/>
<dbReference type="EMBL" id="MABQ02000006">
    <property type="protein sequence ID" value="PCD33272.1"/>
    <property type="molecule type" value="Genomic_DNA"/>
</dbReference>
<accession>A0A2H3H9D1</accession>
<evidence type="ECO:0000313" key="2">
    <source>
        <dbReference type="EMBL" id="PCD33272.1"/>
    </source>
</evidence>
<feature type="transmembrane region" description="Helical" evidence="1">
    <location>
        <begin position="30"/>
        <end position="48"/>
    </location>
</feature>